<keyword evidence="7 11" id="KW-0411">Iron-sulfur</keyword>
<dbReference type="SUPFAM" id="SSF56235">
    <property type="entry name" value="N-terminal nucleophile aminohydrolases (Ntn hydrolases)"/>
    <property type="match status" value="1"/>
</dbReference>
<evidence type="ECO:0000256" key="4">
    <source>
        <dbReference type="ARBA" id="ARBA00022679"/>
    </source>
</evidence>
<dbReference type="InterPro" id="IPR029057">
    <property type="entry name" value="PRTase-like"/>
</dbReference>
<comment type="catalytic activity">
    <reaction evidence="7 8">
        <text>5-phospho-beta-D-ribosylamine + L-glutamate + diphosphate = 5-phospho-alpha-D-ribose 1-diphosphate + L-glutamine + H2O</text>
        <dbReference type="Rhea" id="RHEA:14905"/>
        <dbReference type="ChEBI" id="CHEBI:15377"/>
        <dbReference type="ChEBI" id="CHEBI:29985"/>
        <dbReference type="ChEBI" id="CHEBI:33019"/>
        <dbReference type="ChEBI" id="CHEBI:58017"/>
        <dbReference type="ChEBI" id="CHEBI:58359"/>
        <dbReference type="ChEBI" id="CHEBI:58681"/>
        <dbReference type="EC" id="2.4.2.14"/>
    </reaction>
</comment>
<comment type="caution">
    <text evidence="13">The sequence shown here is derived from an EMBL/GenBank/DDBJ whole genome shotgun (WGS) entry which is preliminary data.</text>
</comment>
<keyword evidence="5 7" id="KW-0658">Purine biosynthesis</keyword>
<dbReference type="GO" id="GO:0004044">
    <property type="term" value="F:amidophosphoribosyltransferase activity"/>
    <property type="evidence" value="ECO:0007669"/>
    <property type="project" value="UniProtKB-UniRule"/>
</dbReference>
<evidence type="ECO:0000256" key="2">
    <source>
        <dbReference type="ARBA" id="ARBA00010138"/>
    </source>
</evidence>
<keyword evidence="3 7" id="KW-0328">Glycosyltransferase</keyword>
<evidence type="ECO:0000313" key="13">
    <source>
        <dbReference type="EMBL" id="RZT02677.1"/>
    </source>
</evidence>
<feature type="binding site" evidence="7 10">
    <location>
        <position position="359"/>
    </location>
    <ligand>
        <name>Mg(2+)</name>
        <dbReference type="ChEBI" id="CHEBI:18420"/>
    </ligand>
</feature>
<dbReference type="InterPro" id="IPR005854">
    <property type="entry name" value="PurF"/>
</dbReference>
<dbReference type="GO" id="GO:0006189">
    <property type="term" value="P:'de novo' IMP biosynthetic process"/>
    <property type="evidence" value="ECO:0007669"/>
    <property type="project" value="UniProtKB-UniRule"/>
</dbReference>
<dbReference type="GO" id="GO:0000287">
    <property type="term" value="F:magnesium ion binding"/>
    <property type="evidence" value="ECO:0007669"/>
    <property type="project" value="UniProtKB-UniRule"/>
</dbReference>
<keyword evidence="7 11" id="KW-0408">Iron</keyword>
<dbReference type="EMBL" id="SGXF01000001">
    <property type="protein sequence ID" value="RZT02677.1"/>
    <property type="molecule type" value="Genomic_DNA"/>
</dbReference>
<dbReference type="InterPro" id="IPR035584">
    <property type="entry name" value="PurF_N"/>
</dbReference>
<dbReference type="Pfam" id="PF00156">
    <property type="entry name" value="Pribosyltran"/>
    <property type="match status" value="1"/>
</dbReference>
<keyword evidence="4 7" id="KW-0808">Transferase</keyword>
<dbReference type="EC" id="2.4.2.14" evidence="7"/>
<keyword evidence="7 10" id="KW-0479">Metal-binding</keyword>
<evidence type="ECO:0000256" key="9">
    <source>
        <dbReference type="PIRSR" id="PIRSR000485-1"/>
    </source>
</evidence>
<evidence type="ECO:0000256" key="10">
    <source>
        <dbReference type="PIRSR" id="PIRSR000485-2"/>
    </source>
</evidence>
<keyword evidence="14" id="KW-1185">Reference proteome</keyword>
<keyword evidence="7" id="KW-0004">4Fe-4S</keyword>
<feature type="binding site" evidence="7 10">
    <location>
        <position position="360"/>
    </location>
    <ligand>
        <name>Mg(2+)</name>
        <dbReference type="ChEBI" id="CHEBI:18420"/>
    </ligand>
</feature>
<comment type="cofactor">
    <cofactor evidence="7 10">
        <name>Mg(2+)</name>
        <dbReference type="ChEBI" id="CHEBI:18420"/>
    </cofactor>
    <text evidence="7 10">Binds 1 Mg(2+) ion per subunit.</text>
</comment>
<name>A0A4V2F899_9FIRM</name>
<dbReference type="PIRSF" id="PIRSF000485">
    <property type="entry name" value="Amd_phspho_trans"/>
    <property type="match status" value="1"/>
</dbReference>
<comment type="pathway">
    <text evidence="1 7 8">Purine metabolism; IMP biosynthesis via de novo pathway; N(1)-(5-phospho-D-ribosyl)glycinamide from 5-phospho-alpha-D-ribose 1-diphosphate: step 1/2.</text>
</comment>
<dbReference type="Gene3D" id="3.40.50.2020">
    <property type="match status" value="1"/>
</dbReference>
<dbReference type="CDD" id="cd06223">
    <property type="entry name" value="PRTases_typeI"/>
    <property type="match status" value="1"/>
</dbReference>
<dbReference type="GO" id="GO:0009113">
    <property type="term" value="P:purine nucleobase biosynthetic process"/>
    <property type="evidence" value="ECO:0007669"/>
    <property type="project" value="UniProtKB-UniRule"/>
</dbReference>
<dbReference type="PROSITE" id="PS51278">
    <property type="entry name" value="GATASE_TYPE_2"/>
    <property type="match status" value="1"/>
</dbReference>
<dbReference type="RefSeq" id="WP_130433261.1">
    <property type="nucleotide sequence ID" value="NZ_SGXF01000001.1"/>
</dbReference>
<reference evidence="13 14" key="1">
    <citation type="submission" date="2019-02" db="EMBL/GenBank/DDBJ databases">
        <title>Genomic Encyclopedia of Type Strains, Phase IV (KMG-IV): sequencing the most valuable type-strain genomes for metagenomic binning, comparative biology and taxonomic classification.</title>
        <authorList>
            <person name="Goeker M."/>
        </authorList>
    </citation>
    <scope>NUCLEOTIDE SEQUENCE [LARGE SCALE GENOMIC DNA]</scope>
    <source>
        <strain evidence="13 14">DSM 29486</strain>
    </source>
</reference>
<evidence type="ECO:0000256" key="3">
    <source>
        <dbReference type="ARBA" id="ARBA00022676"/>
    </source>
</evidence>
<evidence type="ECO:0000256" key="11">
    <source>
        <dbReference type="PIRSR" id="PIRSR000485-3"/>
    </source>
</evidence>
<dbReference type="OrthoDB" id="9801213at2"/>
<feature type="binding site" evidence="7 11">
    <location>
        <position position="396"/>
    </location>
    <ligand>
        <name>[4Fe-4S] cluster</name>
        <dbReference type="ChEBI" id="CHEBI:49883"/>
    </ligand>
</feature>
<feature type="active site" description="Nucleophile" evidence="7 9">
    <location>
        <position position="16"/>
    </location>
</feature>
<feature type="binding site" evidence="7 11">
    <location>
        <position position="445"/>
    </location>
    <ligand>
        <name>[4Fe-4S] cluster</name>
        <dbReference type="ChEBI" id="CHEBI:49883"/>
    </ligand>
</feature>
<dbReference type="NCBIfam" id="TIGR01134">
    <property type="entry name" value="purF"/>
    <property type="match status" value="1"/>
</dbReference>
<gene>
    <name evidence="7" type="primary">purF</name>
    <name evidence="13" type="ORF">EV209_0800</name>
</gene>
<evidence type="ECO:0000259" key="12">
    <source>
        <dbReference type="PROSITE" id="PS51278"/>
    </source>
</evidence>
<feature type="domain" description="Glutamine amidotransferase type-2" evidence="12">
    <location>
        <begin position="16"/>
        <end position="233"/>
    </location>
</feature>
<dbReference type="InterPro" id="IPR017932">
    <property type="entry name" value="GATase_2_dom"/>
</dbReference>
<keyword evidence="6 7" id="KW-0315">Glutamine amidotransferase</keyword>
<dbReference type="CDD" id="cd00715">
    <property type="entry name" value="GPATase_N"/>
    <property type="match status" value="1"/>
</dbReference>
<dbReference type="AlphaFoldDB" id="A0A4V2F899"/>
<keyword evidence="7 10" id="KW-0460">Magnesium</keyword>
<dbReference type="HAMAP" id="MF_01931">
    <property type="entry name" value="PurF"/>
    <property type="match status" value="1"/>
</dbReference>
<dbReference type="PANTHER" id="PTHR11907">
    <property type="entry name" value="AMIDOPHOSPHORIBOSYLTRANSFERASE"/>
    <property type="match status" value="1"/>
</dbReference>
<sequence length="464" mass="51081">MRDTVQADEKEIHEECGVFGIYHDNKAASGVYMGLHALQHRGQEGAGIAASDGTHLRCYKGKGLLTDVFRPEDLEPLTGNNSIGHVRYGTAGGDEIENVQPIVARSGIGSIAVVHNGQIVNSLELKEELEEKGHIFHGSSDSEIILHLIQGRKGSLLEKIKAACVRLDGAYTFLILTEKNMYAIRDKNGLRPLALGRCGDGYCISSETCAFDMVDAEYIRDVEPGEILKLSARGLQSTFYTEERRQNICAMEYIYFARPDSNIEGLNVHMMRKKTGTILAGKDAELNADMVVGVPDSSLSAAIGYSEASGLPYEMGLIKNRYVGRTFIQPTQSQRDMGVRLKLSANTSVVAGKKIVLVDDSLVRGTTSRRIVRMLKEAGAGEVHVRIASPQILYPCFYGVDTSTREELISSRMSLEELQSFLHADTLKFLCVEDLQEAYGETGCCFACFDGRYATDLYSYGRKK</sequence>
<protein>
    <recommendedName>
        <fullName evidence="7">Amidophosphoribosyltransferase</fullName>
        <shortName evidence="7">ATase</shortName>
        <ecNumber evidence="7">2.4.2.14</ecNumber>
    </recommendedName>
    <alternativeName>
        <fullName evidence="7">Glutamine phosphoribosylpyrophosphate amidotransferase</fullName>
        <shortName evidence="7">GPATase</shortName>
    </alternativeName>
</protein>
<feature type="binding site" evidence="7 10">
    <location>
        <position position="297"/>
    </location>
    <ligand>
        <name>Mg(2+)</name>
        <dbReference type="ChEBI" id="CHEBI:18420"/>
    </ligand>
</feature>
<evidence type="ECO:0000256" key="8">
    <source>
        <dbReference type="PIRNR" id="PIRNR000485"/>
    </source>
</evidence>
<dbReference type="Pfam" id="PF13537">
    <property type="entry name" value="GATase_7"/>
    <property type="match status" value="1"/>
</dbReference>
<evidence type="ECO:0000313" key="14">
    <source>
        <dbReference type="Proteomes" id="UP000292927"/>
    </source>
</evidence>
<evidence type="ECO:0000256" key="7">
    <source>
        <dbReference type="HAMAP-Rule" id="MF_01931"/>
    </source>
</evidence>
<dbReference type="InterPro" id="IPR029055">
    <property type="entry name" value="Ntn_hydrolases_N"/>
</dbReference>
<feature type="binding site" evidence="7 11">
    <location>
        <position position="448"/>
    </location>
    <ligand>
        <name>[4Fe-4S] cluster</name>
        <dbReference type="ChEBI" id="CHEBI:49883"/>
    </ligand>
</feature>
<dbReference type="Proteomes" id="UP000292927">
    <property type="component" value="Unassembled WGS sequence"/>
</dbReference>
<organism evidence="13 14">
    <name type="scientific">Cuneatibacter caecimuris</name>
    <dbReference type="NCBI Taxonomy" id="1796618"/>
    <lineage>
        <taxon>Bacteria</taxon>
        <taxon>Bacillati</taxon>
        <taxon>Bacillota</taxon>
        <taxon>Clostridia</taxon>
        <taxon>Lachnospirales</taxon>
        <taxon>Lachnospiraceae</taxon>
        <taxon>Cuneatibacter</taxon>
    </lineage>
</organism>
<dbReference type="InterPro" id="IPR000836">
    <property type="entry name" value="PRTase_dom"/>
</dbReference>
<dbReference type="GO" id="GO:0051539">
    <property type="term" value="F:4 iron, 4 sulfur cluster binding"/>
    <property type="evidence" value="ECO:0007669"/>
    <property type="project" value="UniProtKB-KW"/>
</dbReference>
<dbReference type="Gene3D" id="3.60.20.10">
    <property type="entry name" value="Glutamine Phosphoribosylpyrophosphate, subunit 1, domain 1"/>
    <property type="match status" value="1"/>
</dbReference>
<accession>A0A4V2F899</accession>
<dbReference type="SUPFAM" id="SSF53271">
    <property type="entry name" value="PRTase-like"/>
    <property type="match status" value="1"/>
</dbReference>
<comment type="cofactor">
    <cofactor evidence="7 11">
        <name>[4Fe-4S] cluster</name>
        <dbReference type="ChEBI" id="CHEBI:49883"/>
    </cofactor>
    <text evidence="7 11">Binds 1 [4Fe-4S] cluster per subunit.</text>
</comment>
<dbReference type="UniPathway" id="UPA00074">
    <property type="reaction ID" value="UER00124"/>
</dbReference>
<evidence type="ECO:0000256" key="6">
    <source>
        <dbReference type="ARBA" id="ARBA00022962"/>
    </source>
</evidence>
<evidence type="ECO:0000256" key="1">
    <source>
        <dbReference type="ARBA" id="ARBA00005209"/>
    </source>
</evidence>
<comment type="function">
    <text evidence="7">Catalyzes the formation of phosphoribosylamine from phosphoribosylpyrophosphate (PRPP) and glutamine.</text>
</comment>
<comment type="similarity">
    <text evidence="2 7 8">In the C-terminal section; belongs to the purine/pyrimidine phosphoribosyltransferase family.</text>
</comment>
<proteinExistence type="inferred from homology"/>
<feature type="binding site" evidence="7 11">
    <location>
        <position position="249"/>
    </location>
    <ligand>
        <name>[4Fe-4S] cluster</name>
        <dbReference type="ChEBI" id="CHEBI:49883"/>
    </ligand>
</feature>
<evidence type="ECO:0000256" key="5">
    <source>
        <dbReference type="ARBA" id="ARBA00022755"/>
    </source>
</evidence>